<dbReference type="GO" id="GO:0046872">
    <property type="term" value="F:metal ion binding"/>
    <property type="evidence" value="ECO:0007669"/>
    <property type="project" value="UniProtKB-KW"/>
</dbReference>
<dbReference type="AlphaFoldDB" id="A0A4R3J5F7"/>
<evidence type="ECO:0000313" key="7">
    <source>
        <dbReference type="Proteomes" id="UP000295696"/>
    </source>
</evidence>
<dbReference type="EMBL" id="SLZU01000014">
    <property type="protein sequence ID" value="TCS60484.1"/>
    <property type="molecule type" value="Genomic_DNA"/>
</dbReference>
<evidence type="ECO:0000256" key="3">
    <source>
        <dbReference type="ARBA" id="ARBA00022833"/>
    </source>
</evidence>
<keyword evidence="2" id="KW-0479">Metal-binding</keyword>
<dbReference type="PROSITE" id="PS51891">
    <property type="entry name" value="CENP_V_GFA"/>
    <property type="match status" value="1"/>
</dbReference>
<feature type="domain" description="CENP-V/GFA" evidence="5">
    <location>
        <begin position="1"/>
        <end position="108"/>
    </location>
</feature>
<dbReference type="SUPFAM" id="SSF51316">
    <property type="entry name" value="Mss4-like"/>
    <property type="match status" value="1"/>
</dbReference>
<organism evidence="6 7">
    <name type="scientific">Primorskyibacter sedentarius</name>
    <dbReference type="NCBI Taxonomy" id="745311"/>
    <lineage>
        <taxon>Bacteria</taxon>
        <taxon>Pseudomonadati</taxon>
        <taxon>Pseudomonadota</taxon>
        <taxon>Alphaproteobacteria</taxon>
        <taxon>Rhodobacterales</taxon>
        <taxon>Roseobacteraceae</taxon>
        <taxon>Primorskyibacter</taxon>
    </lineage>
</organism>
<protein>
    <recommendedName>
        <fullName evidence="5">CENP-V/GFA domain-containing protein</fullName>
    </recommendedName>
</protein>
<dbReference type="InterPro" id="IPR006913">
    <property type="entry name" value="CENP-V/GFA"/>
</dbReference>
<gene>
    <name evidence="6" type="ORF">EDD52_11482</name>
</gene>
<dbReference type="Gene3D" id="3.90.1590.10">
    <property type="entry name" value="glutathione-dependent formaldehyde- activating enzyme (gfa)"/>
    <property type="match status" value="1"/>
</dbReference>
<evidence type="ECO:0000313" key="6">
    <source>
        <dbReference type="EMBL" id="TCS60484.1"/>
    </source>
</evidence>
<dbReference type="GO" id="GO:0016846">
    <property type="term" value="F:carbon-sulfur lyase activity"/>
    <property type="evidence" value="ECO:0007669"/>
    <property type="project" value="InterPro"/>
</dbReference>
<comment type="similarity">
    <text evidence="1">Belongs to the Gfa family.</text>
</comment>
<accession>A0A4R3J5F7</accession>
<comment type="caution">
    <text evidence="6">The sequence shown here is derived from an EMBL/GenBank/DDBJ whole genome shotgun (WGS) entry which is preliminary data.</text>
</comment>
<keyword evidence="3" id="KW-0862">Zinc</keyword>
<evidence type="ECO:0000256" key="4">
    <source>
        <dbReference type="ARBA" id="ARBA00023239"/>
    </source>
</evidence>
<dbReference type="Pfam" id="PF04828">
    <property type="entry name" value="GFA"/>
    <property type="match status" value="1"/>
</dbReference>
<evidence type="ECO:0000256" key="1">
    <source>
        <dbReference type="ARBA" id="ARBA00005495"/>
    </source>
</evidence>
<proteinExistence type="inferred from homology"/>
<sequence length="117" mass="12596">MCGAITFDVKASPTGASVCHCGQCRKMSGYAWSSARVPVTALEVSGPVHWFAASAKARRGICRECGSFLFWHGTGEDSISFALGAIDGPTGMRLEKHIFTFDKGDYYDIADGVRQDP</sequence>
<dbReference type="InterPro" id="IPR011057">
    <property type="entry name" value="Mss4-like_sf"/>
</dbReference>
<dbReference type="Proteomes" id="UP000295696">
    <property type="component" value="Unassembled WGS sequence"/>
</dbReference>
<keyword evidence="4" id="KW-0456">Lyase</keyword>
<dbReference type="PANTHER" id="PTHR33337">
    <property type="entry name" value="GFA DOMAIN-CONTAINING PROTEIN"/>
    <property type="match status" value="1"/>
</dbReference>
<evidence type="ECO:0000259" key="5">
    <source>
        <dbReference type="PROSITE" id="PS51891"/>
    </source>
</evidence>
<dbReference type="PANTHER" id="PTHR33337:SF40">
    <property type="entry name" value="CENP-V_GFA DOMAIN-CONTAINING PROTEIN-RELATED"/>
    <property type="match status" value="1"/>
</dbReference>
<evidence type="ECO:0000256" key="2">
    <source>
        <dbReference type="ARBA" id="ARBA00022723"/>
    </source>
</evidence>
<dbReference type="RefSeq" id="WP_243651987.1">
    <property type="nucleotide sequence ID" value="NZ_SLZU01000014.1"/>
</dbReference>
<keyword evidence="7" id="KW-1185">Reference proteome</keyword>
<name>A0A4R3J5F7_9RHOB</name>
<reference evidence="6 7" key="1">
    <citation type="submission" date="2019-03" db="EMBL/GenBank/DDBJ databases">
        <title>Genomic Encyclopedia of Type Strains, Phase IV (KMG-IV): sequencing the most valuable type-strain genomes for metagenomic binning, comparative biology and taxonomic classification.</title>
        <authorList>
            <person name="Goeker M."/>
        </authorList>
    </citation>
    <scope>NUCLEOTIDE SEQUENCE [LARGE SCALE GENOMIC DNA]</scope>
    <source>
        <strain evidence="6 7">DSM 104836</strain>
    </source>
</reference>